<dbReference type="PANTHER" id="PTHR11675">
    <property type="entry name" value="N-ACETYLGALACTOSAMINYLTRANSFERASE"/>
    <property type="match status" value="1"/>
</dbReference>
<dbReference type="InParanoid" id="A0A667ZZ76"/>
<comment type="cofactor">
    <cofactor evidence="3">
        <name>Mn(2+)</name>
        <dbReference type="ChEBI" id="CHEBI:29035"/>
    </cofactor>
</comment>
<dbReference type="EC" id="2.4.1.-" evidence="3"/>
<comment type="similarity">
    <text evidence="3">Belongs to the glycosyltransferase 2 family. GalNAc-T subfamily.</text>
</comment>
<dbReference type="GO" id="GO:0004653">
    <property type="term" value="F:polypeptide N-acetylgalactosaminyltransferase activity"/>
    <property type="evidence" value="ECO:0007669"/>
    <property type="project" value="TreeGrafter"/>
</dbReference>
<dbReference type="GO" id="GO:0030246">
    <property type="term" value="F:carbohydrate binding"/>
    <property type="evidence" value="ECO:0007669"/>
    <property type="project" value="UniProtKB-KW"/>
</dbReference>
<keyword evidence="2 3" id="KW-1015">Disulfide bond</keyword>
<keyword evidence="4" id="KW-0732">Signal</keyword>
<dbReference type="PANTHER" id="PTHR11675:SF36">
    <property type="entry name" value="POLYPEPTIDE N-ACETYLGALACTOSAMINYLTRANSFERASE 15"/>
    <property type="match status" value="1"/>
</dbReference>
<reference evidence="7" key="3">
    <citation type="submission" date="2025-09" db="UniProtKB">
        <authorList>
            <consortium name="Ensembl"/>
        </authorList>
    </citation>
    <scope>IDENTIFICATION</scope>
</reference>
<dbReference type="GO" id="GO:0006493">
    <property type="term" value="P:protein O-linked glycosylation"/>
    <property type="evidence" value="ECO:0007669"/>
    <property type="project" value="TreeGrafter"/>
</dbReference>
<sequence>MRLWSRTRAGRRRMLCLWLLLLALALATLAFSDLLYRDQNHQKAPAPPRRPLQRVPSPLDLEVIVDSRDPALELSNGLSPLTSLQEDQLLFVPSTLGGKNPPQRKGTYKLLLPGANKDSTVPAPMTHGESGKAAKLKLEGLERDVEQPAVQKYGFNEVASERIPLQRRLPEARHPACLKERYSDSLPSTSIIICFHDEAWSTLLRTVHSVLDTVPKQYLREILLVDDLSQHGHLKSVLSEYVAHLEGVRLIRSTKRLGVGGCRSLGAARAAGEVLVFMDSHCECHKGWLEPLLERVAQDRTRVVSPIMDVIDWKSFQYNATQWPVRGVFDWRLDFSWQSSPQLQKNDPIIVIPNCNRSPALGGGVLVIDRHFFQSVGAYDPGMLLWGAEQIELSIRVWSCGGSMEVVPCSRAAHLDRHHLDTLAHFIRQVCAWVYVLKDTHKHPLIIFVVYDHLEYCQGTESESPNITERLKLKKTLGCRNFHWFLTTVYPELYIPQDRPGLSGELYNVGTSSCADYPRGQGIQGGAMNITPCSGTGNQHCDLNSVGEVRWGPMGAQSHQVLNVFPTPQLSGQLVHLQSQLCVEAVKDGGLPHSDTAQAKEVSIPPSERGLFLRPCTHHPRQQWHFEQLVAPKGA</sequence>
<dbReference type="Gene3D" id="2.80.10.50">
    <property type="match status" value="1"/>
</dbReference>
<protein>
    <recommendedName>
        <fullName evidence="3">Polypeptide N-acetylgalactosaminyltransferase</fullName>
        <ecNumber evidence="3">2.4.1.-</ecNumber>
    </recommendedName>
    <alternativeName>
        <fullName evidence="3">Protein-UDP acetylgalactosaminyltransferase</fullName>
    </alternativeName>
</protein>
<dbReference type="SUPFAM" id="SSF53448">
    <property type="entry name" value="Nucleotide-diphospho-sugar transferases"/>
    <property type="match status" value="1"/>
</dbReference>
<keyword evidence="1 3" id="KW-0808">Transferase</keyword>
<evidence type="ECO:0000256" key="1">
    <source>
        <dbReference type="ARBA" id="ARBA00022679"/>
    </source>
</evidence>
<dbReference type="UniPathway" id="UPA00378"/>
<keyword evidence="3" id="KW-0430">Lectin</keyword>
<keyword evidence="3" id="KW-0464">Manganese</keyword>
<dbReference type="AlphaFoldDB" id="A0A667ZZ76"/>
<gene>
    <name evidence="7" type="primary">GALNT15</name>
</gene>
<keyword evidence="3" id="KW-0328">Glycosyltransferase</keyword>
<evidence type="ECO:0000256" key="3">
    <source>
        <dbReference type="RuleBase" id="RU361242"/>
    </source>
</evidence>
<reference evidence="7" key="2">
    <citation type="submission" date="2025-08" db="UniProtKB">
        <authorList>
            <consortium name="Ensembl"/>
        </authorList>
    </citation>
    <scope>IDENTIFICATION</scope>
</reference>
<feature type="signal peptide" evidence="4">
    <location>
        <begin position="1"/>
        <end position="30"/>
    </location>
</feature>
<dbReference type="Pfam" id="PF02709">
    <property type="entry name" value="Glyco_transf_7C"/>
    <property type="match status" value="1"/>
</dbReference>
<dbReference type="Ensembl" id="ENSMMDT00005048858.1">
    <property type="protein sequence ID" value="ENSMMDP00005047910.1"/>
    <property type="gene ID" value="ENSMMDG00005021813.1"/>
</dbReference>
<evidence type="ECO:0000256" key="2">
    <source>
        <dbReference type="ARBA" id="ARBA00023157"/>
    </source>
</evidence>
<feature type="domain" description="Galactosyltransferase C-terminal" evidence="6">
    <location>
        <begin position="358"/>
        <end position="414"/>
    </location>
</feature>
<feature type="chain" id="PRO_5025337263" description="Polypeptide N-acetylgalactosaminyltransferase" evidence="4">
    <location>
        <begin position="31"/>
        <end position="635"/>
    </location>
</feature>
<evidence type="ECO:0000313" key="8">
    <source>
        <dbReference type="Proteomes" id="UP000472263"/>
    </source>
</evidence>
<name>A0A667ZZ76_9TELE</name>
<keyword evidence="3" id="KW-0333">Golgi apparatus</keyword>
<evidence type="ECO:0000259" key="6">
    <source>
        <dbReference type="Pfam" id="PF02709"/>
    </source>
</evidence>
<dbReference type="InterPro" id="IPR035992">
    <property type="entry name" value="Ricin_B-like_lectins"/>
</dbReference>
<dbReference type="InterPro" id="IPR027791">
    <property type="entry name" value="Galactosyl_T_C"/>
</dbReference>
<reference evidence="7" key="1">
    <citation type="submission" date="2019-06" db="EMBL/GenBank/DDBJ databases">
        <authorList>
            <consortium name="Wellcome Sanger Institute Data Sharing"/>
        </authorList>
    </citation>
    <scope>NUCLEOTIDE SEQUENCE [LARGE SCALE GENOMIC DNA]</scope>
</reference>
<comment type="subcellular location">
    <subcellularLocation>
        <location evidence="3">Golgi apparatus membrane</location>
        <topology evidence="3">Single-pass type II membrane protein</topology>
    </subcellularLocation>
</comment>
<feature type="domain" description="Glycosyltransferase 2-like" evidence="5">
    <location>
        <begin position="190"/>
        <end position="332"/>
    </location>
</feature>
<evidence type="ECO:0000256" key="4">
    <source>
        <dbReference type="SAM" id="SignalP"/>
    </source>
</evidence>
<keyword evidence="8" id="KW-1185">Reference proteome</keyword>
<dbReference type="SUPFAM" id="SSF50370">
    <property type="entry name" value="Ricin B-like lectins"/>
    <property type="match status" value="1"/>
</dbReference>
<comment type="pathway">
    <text evidence="3">Protein modification; protein glycosylation.</text>
</comment>
<dbReference type="Gene3D" id="3.90.550.10">
    <property type="entry name" value="Spore Coat Polysaccharide Biosynthesis Protein SpsA, Chain A"/>
    <property type="match status" value="1"/>
</dbReference>
<dbReference type="InterPro" id="IPR001173">
    <property type="entry name" value="Glyco_trans_2-like"/>
</dbReference>
<dbReference type="GO" id="GO:0000139">
    <property type="term" value="C:Golgi membrane"/>
    <property type="evidence" value="ECO:0007669"/>
    <property type="project" value="UniProtKB-SubCell"/>
</dbReference>
<proteinExistence type="inferred from homology"/>
<organism evidence="7 8">
    <name type="scientific">Myripristis murdjan</name>
    <name type="common">pinecone soldierfish</name>
    <dbReference type="NCBI Taxonomy" id="586833"/>
    <lineage>
        <taxon>Eukaryota</taxon>
        <taxon>Metazoa</taxon>
        <taxon>Chordata</taxon>
        <taxon>Craniata</taxon>
        <taxon>Vertebrata</taxon>
        <taxon>Euteleostomi</taxon>
        <taxon>Actinopterygii</taxon>
        <taxon>Neopterygii</taxon>
        <taxon>Teleostei</taxon>
        <taxon>Neoteleostei</taxon>
        <taxon>Acanthomorphata</taxon>
        <taxon>Holocentriformes</taxon>
        <taxon>Holocentridae</taxon>
        <taxon>Myripristis</taxon>
    </lineage>
</organism>
<evidence type="ECO:0000259" key="5">
    <source>
        <dbReference type="Pfam" id="PF00535"/>
    </source>
</evidence>
<dbReference type="Proteomes" id="UP000472263">
    <property type="component" value="Chromosome 11"/>
</dbReference>
<accession>A0A667ZZ76</accession>
<dbReference type="InterPro" id="IPR029044">
    <property type="entry name" value="Nucleotide-diphossugar_trans"/>
</dbReference>
<evidence type="ECO:0000313" key="7">
    <source>
        <dbReference type="Ensembl" id="ENSMMDP00005047910.1"/>
    </source>
</evidence>
<dbReference type="GeneTree" id="ENSGT00940000160808"/>
<dbReference type="Pfam" id="PF00535">
    <property type="entry name" value="Glycos_transf_2"/>
    <property type="match status" value="1"/>
</dbReference>